<dbReference type="Gene3D" id="3.40.50.410">
    <property type="entry name" value="von Willebrand factor, type A domain"/>
    <property type="match status" value="1"/>
</dbReference>
<name>A0ABU5DMA9_9BURK</name>
<dbReference type="PIRSF" id="PIRSF010256">
    <property type="entry name" value="CoxE_vWa"/>
    <property type="match status" value="1"/>
</dbReference>
<dbReference type="RefSeq" id="WP_320425236.1">
    <property type="nucleotide sequence ID" value="NZ_JAXCLA010000007.1"/>
</dbReference>
<dbReference type="EMBL" id="JAXCLA010000007">
    <property type="protein sequence ID" value="MDY0747279.1"/>
    <property type="molecule type" value="Genomic_DNA"/>
</dbReference>
<dbReference type="PANTHER" id="PTHR39338:SF6">
    <property type="entry name" value="BLL5662 PROTEIN"/>
    <property type="match status" value="1"/>
</dbReference>
<dbReference type="InterPro" id="IPR011195">
    <property type="entry name" value="UCP010256"/>
</dbReference>
<protein>
    <submittedName>
        <fullName evidence="2">VWA domain-containing protein</fullName>
    </submittedName>
</protein>
<organism evidence="2 3">
    <name type="scientific">Roseateles agri</name>
    <dbReference type="NCBI Taxonomy" id="3098619"/>
    <lineage>
        <taxon>Bacteria</taxon>
        <taxon>Pseudomonadati</taxon>
        <taxon>Pseudomonadota</taxon>
        <taxon>Betaproteobacteria</taxon>
        <taxon>Burkholderiales</taxon>
        <taxon>Sphaerotilaceae</taxon>
        <taxon>Roseateles</taxon>
    </lineage>
</organism>
<evidence type="ECO:0000313" key="2">
    <source>
        <dbReference type="EMBL" id="MDY0747279.1"/>
    </source>
</evidence>
<gene>
    <name evidence="2" type="ORF">SNE35_22425</name>
</gene>
<comment type="caution">
    <text evidence="2">The sequence shown here is derived from an EMBL/GenBank/DDBJ whole genome shotgun (WGS) entry which is preliminary data.</text>
</comment>
<feature type="region of interest" description="Disordered" evidence="1">
    <location>
        <begin position="108"/>
        <end position="148"/>
    </location>
</feature>
<proteinExistence type="predicted"/>
<dbReference type="Pfam" id="PF05762">
    <property type="entry name" value="VWA_CoxE"/>
    <property type="match status" value="1"/>
</dbReference>
<dbReference type="InterPro" id="IPR036465">
    <property type="entry name" value="vWFA_dom_sf"/>
</dbReference>
<dbReference type="CDD" id="cd00198">
    <property type="entry name" value="vWFA"/>
    <property type="match status" value="1"/>
</dbReference>
<evidence type="ECO:0000313" key="3">
    <source>
        <dbReference type="Proteomes" id="UP001285263"/>
    </source>
</evidence>
<dbReference type="SUPFAM" id="SSF53300">
    <property type="entry name" value="vWA-like"/>
    <property type="match status" value="1"/>
</dbReference>
<dbReference type="InterPro" id="IPR008912">
    <property type="entry name" value="Uncharacterised_CoxE"/>
</dbReference>
<evidence type="ECO:0000256" key="1">
    <source>
        <dbReference type="SAM" id="MobiDB-lite"/>
    </source>
</evidence>
<sequence>MSAMLAQHARPLEAIGGFAALLREHGMKVGIAEQIAFVRAALLLPGGRAQQLSSAWRAIACRDRRDWRQWPELFERYWQPERVKGKVSVSGRTRPSRDLRQAVRALHDALSGGPGGSGSLDSALDVPEGGADEVASQPRAQGGASRTEALHDRSMAMWMPQDLTQLEQLAARMAERLRKRLTRRWQDAPAGRRLDLRRTLRRSLATGGVPIQPAWRRPRRERPRLFILVDVSRSMQTHAQLFLRIARAFVGTADARVFVFHTRLIEITPLLQRDSGTVQEKVNAVTAGFGGGTRIATSLADFQRSHARAQLGRGARVWLLSDGFDADEPDQLPEQMRLLRRRGARITWFHPTAAAPASAAVQGCAGLIESFVPLSSLRDLARAEALIH</sequence>
<keyword evidence="3" id="KW-1185">Reference proteome</keyword>
<reference evidence="2 3" key="1">
    <citation type="submission" date="2023-11" db="EMBL/GenBank/DDBJ databases">
        <title>Paucibacter sp. nov., isolated from fresh soil in Korea.</title>
        <authorList>
            <person name="Le N.T.T."/>
        </authorList>
    </citation>
    <scope>NUCLEOTIDE SEQUENCE [LARGE SCALE GENOMIC DNA]</scope>
    <source>
        <strain evidence="2 3">R3-3</strain>
    </source>
</reference>
<dbReference type="PANTHER" id="PTHR39338">
    <property type="entry name" value="BLL5662 PROTEIN-RELATED"/>
    <property type="match status" value="1"/>
</dbReference>
<dbReference type="Proteomes" id="UP001285263">
    <property type="component" value="Unassembled WGS sequence"/>
</dbReference>
<accession>A0ABU5DMA9</accession>